<keyword evidence="4 5" id="KW-0173">Coenzyme A biosynthesis</keyword>
<evidence type="ECO:0000256" key="6">
    <source>
        <dbReference type="NCBIfam" id="TIGR00152"/>
    </source>
</evidence>
<accession>A0AAP3UY31</accession>
<comment type="pathway">
    <text evidence="5">Cofactor biosynthesis; coenzyme A biosynthesis; CoA from (R)-pantothenate: step 5/5.</text>
</comment>
<keyword evidence="5 7" id="KW-0808">Transferase</keyword>
<dbReference type="CDD" id="cd02022">
    <property type="entry name" value="DPCK"/>
    <property type="match status" value="1"/>
</dbReference>
<organism evidence="7 8">
    <name type="scientific">Marinimicrococcus flavescens</name>
    <dbReference type="NCBI Taxonomy" id="3031815"/>
    <lineage>
        <taxon>Bacteria</taxon>
        <taxon>Pseudomonadati</taxon>
        <taxon>Pseudomonadota</taxon>
        <taxon>Alphaproteobacteria</taxon>
        <taxon>Geminicoccales</taxon>
        <taxon>Geminicoccaceae</taxon>
        <taxon>Marinimicrococcus</taxon>
    </lineage>
</organism>
<keyword evidence="2 5" id="KW-0547">Nucleotide-binding</keyword>
<gene>
    <name evidence="5 7" type="primary">coaE</name>
    <name evidence="7" type="ORF">PZ740_02000</name>
</gene>
<dbReference type="GO" id="GO:0004140">
    <property type="term" value="F:dephospho-CoA kinase activity"/>
    <property type="evidence" value="ECO:0007669"/>
    <property type="project" value="UniProtKB-UniRule"/>
</dbReference>
<dbReference type="AlphaFoldDB" id="A0AAP3UY31"/>
<dbReference type="PANTHER" id="PTHR10695">
    <property type="entry name" value="DEPHOSPHO-COA KINASE-RELATED"/>
    <property type="match status" value="1"/>
</dbReference>
<comment type="caution">
    <text evidence="7">The sequence shown here is derived from an EMBL/GenBank/DDBJ whole genome shotgun (WGS) entry which is preliminary data.</text>
</comment>
<dbReference type="GO" id="GO:0015937">
    <property type="term" value="P:coenzyme A biosynthetic process"/>
    <property type="evidence" value="ECO:0007669"/>
    <property type="project" value="UniProtKB-UniRule"/>
</dbReference>
<dbReference type="Gene3D" id="3.40.50.300">
    <property type="entry name" value="P-loop containing nucleotide triphosphate hydrolases"/>
    <property type="match status" value="1"/>
</dbReference>
<keyword evidence="3 5" id="KW-0067">ATP-binding</keyword>
<dbReference type="InterPro" id="IPR001977">
    <property type="entry name" value="Depp_CoAkinase"/>
</dbReference>
<feature type="binding site" evidence="5">
    <location>
        <begin position="11"/>
        <end position="16"/>
    </location>
    <ligand>
        <name>ATP</name>
        <dbReference type="ChEBI" id="CHEBI:30616"/>
    </ligand>
</feature>
<comment type="subcellular location">
    <subcellularLocation>
        <location evidence="5">Cytoplasm</location>
    </subcellularLocation>
</comment>
<proteinExistence type="inferred from homology"/>
<dbReference type="NCBIfam" id="TIGR00152">
    <property type="entry name" value="dephospho-CoA kinase"/>
    <property type="match status" value="1"/>
</dbReference>
<sequence length="210" mass="22713">MLLLGLTGSIAMGKSHAVRLFRAFGVPVFDADAAVHGLFAPGGAAVAPVLAAFPGCGSSEGGVDRRALGARVLGDAAALRRLEAIVHPLVRAGERHFLERQCRDRRPLVVLDIPLLLETGGQRRVDRVAVVSAHPALQRQRALRRPGMSEARLSAILDKQLPDAQKRRRADFVIPAGFDRGASAAAVEGILVRMRGLKPRAWPLLWMRHR</sequence>
<comment type="similarity">
    <text evidence="1 5">Belongs to the CoaE family.</text>
</comment>
<dbReference type="GO" id="GO:0005524">
    <property type="term" value="F:ATP binding"/>
    <property type="evidence" value="ECO:0007669"/>
    <property type="project" value="UniProtKB-UniRule"/>
</dbReference>
<keyword evidence="8" id="KW-1185">Reference proteome</keyword>
<evidence type="ECO:0000256" key="4">
    <source>
        <dbReference type="ARBA" id="ARBA00022993"/>
    </source>
</evidence>
<dbReference type="PROSITE" id="PS51219">
    <property type="entry name" value="DPCK"/>
    <property type="match status" value="1"/>
</dbReference>
<dbReference type="InterPro" id="IPR027417">
    <property type="entry name" value="P-loop_NTPase"/>
</dbReference>
<dbReference type="Proteomes" id="UP001301140">
    <property type="component" value="Unassembled WGS sequence"/>
</dbReference>
<comment type="catalytic activity">
    <reaction evidence="5">
        <text>3'-dephospho-CoA + ATP = ADP + CoA + H(+)</text>
        <dbReference type="Rhea" id="RHEA:18245"/>
        <dbReference type="ChEBI" id="CHEBI:15378"/>
        <dbReference type="ChEBI" id="CHEBI:30616"/>
        <dbReference type="ChEBI" id="CHEBI:57287"/>
        <dbReference type="ChEBI" id="CHEBI:57328"/>
        <dbReference type="ChEBI" id="CHEBI:456216"/>
        <dbReference type="EC" id="2.7.1.24"/>
    </reaction>
</comment>
<evidence type="ECO:0000256" key="1">
    <source>
        <dbReference type="ARBA" id="ARBA00009018"/>
    </source>
</evidence>
<evidence type="ECO:0000313" key="8">
    <source>
        <dbReference type="Proteomes" id="UP001301140"/>
    </source>
</evidence>
<reference evidence="7 8" key="1">
    <citation type="submission" date="2023-03" db="EMBL/GenBank/DDBJ databases">
        <title>YIM 152171 draft genome.</title>
        <authorList>
            <person name="Yang Z."/>
        </authorList>
    </citation>
    <scope>NUCLEOTIDE SEQUENCE [LARGE SCALE GENOMIC DNA]</scope>
    <source>
        <strain evidence="7 8">YIM 152171</strain>
    </source>
</reference>
<dbReference type="GO" id="GO:0005737">
    <property type="term" value="C:cytoplasm"/>
    <property type="evidence" value="ECO:0007669"/>
    <property type="project" value="UniProtKB-SubCell"/>
</dbReference>
<dbReference type="Pfam" id="PF01121">
    <property type="entry name" value="CoaE"/>
    <property type="match status" value="1"/>
</dbReference>
<protein>
    <recommendedName>
        <fullName evidence="5 6">Dephospho-CoA kinase</fullName>
        <ecNumber evidence="5 6">2.7.1.24</ecNumber>
    </recommendedName>
    <alternativeName>
        <fullName evidence="5">Dephosphocoenzyme A kinase</fullName>
    </alternativeName>
</protein>
<evidence type="ECO:0000256" key="2">
    <source>
        <dbReference type="ARBA" id="ARBA00022741"/>
    </source>
</evidence>
<comment type="function">
    <text evidence="5">Catalyzes the phosphorylation of the 3'-hydroxyl group of dephosphocoenzyme A to form coenzyme A.</text>
</comment>
<dbReference type="PANTHER" id="PTHR10695:SF46">
    <property type="entry name" value="BIFUNCTIONAL COENZYME A SYNTHASE-RELATED"/>
    <property type="match status" value="1"/>
</dbReference>
<keyword evidence="5" id="KW-0963">Cytoplasm</keyword>
<dbReference type="SUPFAM" id="SSF52540">
    <property type="entry name" value="P-loop containing nucleoside triphosphate hydrolases"/>
    <property type="match status" value="1"/>
</dbReference>
<dbReference type="EMBL" id="JARGEQ010000008">
    <property type="protein sequence ID" value="MDF1585156.1"/>
    <property type="molecule type" value="Genomic_DNA"/>
</dbReference>
<evidence type="ECO:0000313" key="7">
    <source>
        <dbReference type="EMBL" id="MDF1585156.1"/>
    </source>
</evidence>
<dbReference type="RefSeq" id="WP_327787566.1">
    <property type="nucleotide sequence ID" value="NZ_JARGEQ010000008.1"/>
</dbReference>
<evidence type="ECO:0000256" key="5">
    <source>
        <dbReference type="HAMAP-Rule" id="MF_00376"/>
    </source>
</evidence>
<evidence type="ECO:0000256" key="3">
    <source>
        <dbReference type="ARBA" id="ARBA00022840"/>
    </source>
</evidence>
<keyword evidence="5 7" id="KW-0418">Kinase</keyword>
<name>A0AAP3UY31_9PROT</name>
<dbReference type="HAMAP" id="MF_00376">
    <property type="entry name" value="Dephospho_CoA_kinase"/>
    <property type="match status" value="1"/>
</dbReference>
<dbReference type="EC" id="2.7.1.24" evidence="5 6"/>